<dbReference type="AlphaFoldDB" id="A0A7X0V9W9"/>
<gene>
    <name evidence="3" type="ORF">H5V45_03660</name>
</gene>
<comment type="caution">
    <text evidence="3">The sequence shown here is derived from an EMBL/GenBank/DDBJ whole genome shotgun (WGS) entry which is preliminary data.</text>
</comment>
<protein>
    <submittedName>
        <fullName evidence="3">AAA family ATPase</fullName>
    </submittedName>
</protein>
<dbReference type="GO" id="GO:0009898">
    <property type="term" value="C:cytoplasmic side of plasma membrane"/>
    <property type="evidence" value="ECO:0007669"/>
    <property type="project" value="TreeGrafter"/>
</dbReference>
<dbReference type="InterPro" id="IPR027417">
    <property type="entry name" value="P-loop_NTPase"/>
</dbReference>
<name>A0A7X0V9W9_9ACTN</name>
<dbReference type="GO" id="GO:0005829">
    <property type="term" value="C:cytosol"/>
    <property type="evidence" value="ECO:0007669"/>
    <property type="project" value="TreeGrafter"/>
</dbReference>
<reference evidence="3 4" key="1">
    <citation type="submission" date="2020-08" db="EMBL/GenBank/DDBJ databases">
        <authorList>
            <person name="Seo M.-J."/>
        </authorList>
    </citation>
    <scope>NUCLEOTIDE SEQUENCE [LARGE SCALE GENOMIC DNA]</scope>
    <source>
        <strain evidence="3 4">KIGAM211</strain>
    </source>
</reference>
<dbReference type="Pfam" id="PF13614">
    <property type="entry name" value="AAA_31"/>
    <property type="match status" value="1"/>
</dbReference>
<accession>A0A7X0V9W9</accession>
<dbReference type="Gene3D" id="3.40.50.300">
    <property type="entry name" value="P-loop containing nucleotide triphosphate hydrolases"/>
    <property type="match status" value="1"/>
</dbReference>
<sequence length="392" mass="41373">MPAAVDPDNAIVTSLLTVLPSGAHGVDSTDRLVAWLAQHSEEYVVVLGPNLALDDAVRLTENLRTSRPTVSVVLVRHDLTTDVLTQAMKAGIRDVVPHGDLASVGDAVSRAHQLYVALRGPSGAVHLGKVVTVFSPKGGVGKTTMAVNLALALADRGARQVCLVDLDLAFGDVAITMQLFPSHSIEHAIGSEDSLDTALLDGLLTRHQDSLMVLAAPSHPDVRDRITPALISRVLRTLRESFDYVVVDTAPSFDEQTLTALDETDECVIVATLDVPTLKNVKVALETLEMLNIARGHRHLLLNRADDAVGIGADKVEAILGMAVAAQVATSLEIAAATNAGTPIVVGTPGHAASGAIRVLATQLAGEPAAPQPVDQVDGEQEKTGRRFRIRR</sequence>
<dbReference type="Proteomes" id="UP000523955">
    <property type="component" value="Unassembled WGS sequence"/>
</dbReference>
<dbReference type="EMBL" id="JACKXE010000001">
    <property type="protein sequence ID" value="MBB6626412.1"/>
    <property type="molecule type" value="Genomic_DNA"/>
</dbReference>
<dbReference type="SUPFAM" id="SSF52540">
    <property type="entry name" value="P-loop containing nucleoside triphosphate hydrolases"/>
    <property type="match status" value="1"/>
</dbReference>
<feature type="region of interest" description="Disordered" evidence="1">
    <location>
        <begin position="368"/>
        <end position="392"/>
    </location>
</feature>
<dbReference type="PANTHER" id="PTHR43384">
    <property type="entry name" value="SEPTUM SITE-DETERMINING PROTEIN MIND HOMOLOG, CHLOROPLASTIC-RELATED"/>
    <property type="match status" value="1"/>
</dbReference>
<keyword evidence="4" id="KW-1185">Reference proteome</keyword>
<dbReference type="GO" id="GO:0005524">
    <property type="term" value="F:ATP binding"/>
    <property type="evidence" value="ECO:0007669"/>
    <property type="project" value="TreeGrafter"/>
</dbReference>
<dbReference type="GO" id="GO:0016887">
    <property type="term" value="F:ATP hydrolysis activity"/>
    <property type="evidence" value="ECO:0007669"/>
    <property type="project" value="TreeGrafter"/>
</dbReference>
<feature type="domain" description="AAA" evidence="2">
    <location>
        <begin position="129"/>
        <end position="290"/>
    </location>
</feature>
<proteinExistence type="predicted"/>
<dbReference type="Gene3D" id="3.40.50.2300">
    <property type="match status" value="1"/>
</dbReference>
<dbReference type="InterPro" id="IPR025669">
    <property type="entry name" value="AAA_dom"/>
</dbReference>
<dbReference type="RefSeq" id="WP_185251693.1">
    <property type="nucleotide sequence ID" value="NZ_JACKXE010000001.1"/>
</dbReference>
<dbReference type="InterPro" id="IPR050625">
    <property type="entry name" value="ParA/MinD_ATPase"/>
</dbReference>
<dbReference type="PANTHER" id="PTHR43384:SF13">
    <property type="entry name" value="SLR0110 PROTEIN"/>
    <property type="match status" value="1"/>
</dbReference>
<evidence type="ECO:0000259" key="2">
    <source>
        <dbReference type="Pfam" id="PF13614"/>
    </source>
</evidence>
<organism evidence="3 4">
    <name type="scientific">Nocardioides luti</name>
    <dbReference type="NCBI Taxonomy" id="2761101"/>
    <lineage>
        <taxon>Bacteria</taxon>
        <taxon>Bacillati</taxon>
        <taxon>Actinomycetota</taxon>
        <taxon>Actinomycetes</taxon>
        <taxon>Propionibacteriales</taxon>
        <taxon>Nocardioidaceae</taxon>
        <taxon>Nocardioides</taxon>
    </lineage>
</organism>
<dbReference type="GO" id="GO:0051782">
    <property type="term" value="P:negative regulation of cell division"/>
    <property type="evidence" value="ECO:0007669"/>
    <property type="project" value="TreeGrafter"/>
</dbReference>
<evidence type="ECO:0000256" key="1">
    <source>
        <dbReference type="SAM" id="MobiDB-lite"/>
    </source>
</evidence>
<evidence type="ECO:0000313" key="4">
    <source>
        <dbReference type="Proteomes" id="UP000523955"/>
    </source>
</evidence>
<evidence type="ECO:0000313" key="3">
    <source>
        <dbReference type="EMBL" id="MBB6626412.1"/>
    </source>
</evidence>